<name>A0A447RNH9_KLEPN</name>
<dbReference type="AlphaFoldDB" id="A0A447RNH9"/>
<evidence type="ECO:0000313" key="2">
    <source>
        <dbReference type="Proteomes" id="UP000282433"/>
    </source>
</evidence>
<sequence>MVPGRGVTSSNLPVGVWLLKLGPYWKQSRQALAIVSAQRGIQIGKMNIFGIYGAYRKVGRLKSCQQFINTECRQCR</sequence>
<gene>
    <name evidence="1" type="ORF">NCTC13635_02034</name>
</gene>
<proteinExistence type="predicted"/>
<protein>
    <submittedName>
        <fullName evidence="1">Uncharacterized protein</fullName>
    </submittedName>
</protein>
<evidence type="ECO:0000313" key="1">
    <source>
        <dbReference type="EMBL" id="VEB01393.1"/>
    </source>
</evidence>
<dbReference type="EMBL" id="LR134162">
    <property type="protein sequence ID" value="VEB01393.1"/>
    <property type="molecule type" value="Genomic_DNA"/>
</dbReference>
<reference evidence="1 2" key="1">
    <citation type="submission" date="2018-12" db="EMBL/GenBank/DDBJ databases">
        <authorList>
            <consortium name="Pathogen Informatics"/>
        </authorList>
    </citation>
    <scope>NUCLEOTIDE SEQUENCE [LARGE SCALE GENOMIC DNA]</scope>
    <source>
        <strain evidence="1 2">NCTC13635</strain>
    </source>
</reference>
<accession>A0A447RNH9</accession>
<organism evidence="1 2">
    <name type="scientific">Klebsiella pneumoniae</name>
    <dbReference type="NCBI Taxonomy" id="573"/>
    <lineage>
        <taxon>Bacteria</taxon>
        <taxon>Pseudomonadati</taxon>
        <taxon>Pseudomonadota</taxon>
        <taxon>Gammaproteobacteria</taxon>
        <taxon>Enterobacterales</taxon>
        <taxon>Enterobacteriaceae</taxon>
        <taxon>Klebsiella/Raoultella group</taxon>
        <taxon>Klebsiella</taxon>
        <taxon>Klebsiella pneumoniae complex</taxon>
    </lineage>
</organism>
<dbReference type="Proteomes" id="UP000282433">
    <property type="component" value="Chromosome"/>
</dbReference>